<sequence length="111" mass="12351">MRILHSSDPVKVEKLFNGSDPDLWRRGPVGLNHQQRSIFNGSTPPHIRIRAIENEIELKPIKLNQEPTELIGRIQALGWRSLHGAGPAHADLAAQAGPSDLVAQDRSRVVW</sequence>
<name>A0A2N9GAF8_FAGSY</name>
<organism evidence="1">
    <name type="scientific">Fagus sylvatica</name>
    <name type="common">Beechnut</name>
    <dbReference type="NCBI Taxonomy" id="28930"/>
    <lineage>
        <taxon>Eukaryota</taxon>
        <taxon>Viridiplantae</taxon>
        <taxon>Streptophyta</taxon>
        <taxon>Embryophyta</taxon>
        <taxon>Tracheophyta</taxon>
        <taxon>Spermatophyta</taxon>
        <taxon>Magnoliopsida</taxon>
        <taxon>eudicotyledons</taxon>
        <taxon>Gunneridae</taxon>
        <taxon>Pentapetalae</taxon>
        <taxon>rosids</taxon>
        <taxon>fabids</taxon>
        <taxon>Fagales</taxon>
        <taxon>Fagaceae</taxon>
        <taxon>Fagus</taxon>
    </lineage>
</organism>
<accession>A0A2N9GAF8</accession>
<protein>
    <submittedName>
        <fullName evidence="1">Uncharacterized protein</fullName>
    </submittedName>
</protein>
<evidence type="ECO:0000313" key="1">
    <source>
        <dbReference type="EMBL" id="SPC96465.1"/>
    </source>
</evidence>
<gene>
    <name evidence="1" type="ORF">FSB_LOCUS24347</name>
</gene>
<proteinExistence type="predicted"/>
<reference evidence="1" key="1">
    <citation type="submission" date="2018-02" db="EMBL/GenBank/DDBJ databases">
        <authorList>
            <person name="Cohen D.B."/>
            <person name="Kent A.D."/>
        </authorList>
    </citation>
    <scope>NUCLEOTIDE SEQUENCE</scope>
</reference>
<dbReference type="AlphaFoldDB" id="A0A2N9GAF8"/>
<dbReference type="EMBL" id="OIVN01001669">
    <property type="protein sequence ID" value="SPC96465.1"/>
    <property type="molecule type" value="Genomic_DNA"/>
</dbReference>